<dbReference type="AlphaFoldDB" id="A0A7Z3C2I7"/>
<organism evidence="1 2">
    <name type="scientific">Pseudomonas fluorescens</name>
    <dbReference type="NCBI Taxonomy" id="294"/>
    <lineage>
        <taxon>Bacteria</taxon>
        <taxon>Pseudomonadati</taxon>
        <taxon>Pseudomonadota</taxon>
        <taxon>Gammaproteobacteria</taxon>
        <taxon>Pseudomonadales</taxon>
        <taxon>Pseudomonadaceae</taxon>
        <taxon>Pseudomonas</taxon>
    </lineage>
</organism>
<gene>
    <name evidence="1" type="ORF">C6Y56_06950</name>
</gene>
<protein>
    <submittedName>
        <fullName evidence="1">Uncharacterized protein</fullName>
    </submittedName>
</protein>
<name>A0A7Z3C2I7_PSEFL</name>
<evidence type="ECO:0000313" key="1">
    <source>
        <dbReference type="EMBL" id="QJP94346.1"/>
    </source>
</evidence>
<proteinExistence type="predicted"/>
<dbReference type="Proteomes" id="UP000501669">
    <property type="component" value="Chromosome"/>
</dbReference>
<evidence type="ECO:0000313" key="2">
    <source>
        <dbReference type="Proteomes" id="UP000501669"/>
    </source>
</evidence>
<reference evidence="1 2" key="1">
    <citation type="submission" date="2018-03" db="EMBL/GenBank/DDBJ databases">
        <title>Complete genome sequence of Pseudomonas fluorescens sp. G7.</title>
        <authorList>
            <person name="Gao C.-H."/>
            <person name="Li Z."/>
            <person name="Cai P."/>
        </authorList>
    </citation>
    <scope>NUCLEOTIDE SEQUENCE [LARGE SCALE GENOMIC DNA]</scope>
    <source>
        <strain evidence="1 2">G7</strain>
    </source>
</reference>
<accession>A0A7Z3C2I7</accession>
<sequence length="151" mass="16476">MEREIVMNDLNIDDVKSFPKALGSLFARTTRFDPTDPLSVIDTKDVFLRNDGVYYTAGGRVATSVFFTSIIFELPPGLAIGKHALGPGGIGVRYFVDDGGGEEYFRAFVGEITFTGVAEGRRYQASDFQFKARIGSAGKTVEVMMGKLDIS</sequence>
<dbReference type="EMBL" id="CP027561">
    <property type="protein sequence ID" value="QJP94346.1"/>
    <property type="molecule type" value="Genomic_DNA"/>
</dbReference>